<comment type="function">
    <text evidence="2 12">Accepts electrons from ETF and reduces ubiquinone.</text>
</comment>
<evidence type="ECO:0000256" key="12">
    <source>
        <dbReference type="RuleBase" id="RU366068"/>
    </source>
</evidence>
<keyword evidence="5 12" id="KW-0479">Metal-binding</keyword>
<dbReference type="Gene3D" id="3.30.70.20">
    <property type="match status" value="1"/>
</dbReference>
<dbReference type="PANTHER" id="PTHR10617">
    <property type="entry name" value="ELECTRON TRANSFER FLAVOPROTEIN-UBIQUINONE OXIDOREDUCTASE"/>
    <property type="match status" value="1"/>
</dbReference>
<dbReference type="InterPro" id="IPR007859">
    <property type="entry name" value="ETF-QO/FixX_C"/>
</dbReference>
<dbReference type="SUPFAM" id="SSF54373">
    <property type="entry name" value="FAD-linked reductases, C-terminal domain"/>
    <property type="match status" value="1"/>
</dbReference>
<organism evidence="15 16">
    <name type="scientific">Batrachochytrium salamandrivorans</name>
    <dbReference type="NCBI Taxonomy" id="1357716"/>
    <lineage>
        <taxon>Eukaryota</taxon>
        <taxon>Fungi</taxon>
        <taxon>Fungi incertae sedis</taxon>
        <taxon>Chytridiomycota</taxon>
        <taxon>Chytridiomycota incertae sedis</taxon>
        <taxon>Chytridiomycetes</taxon>
        <taxon>Rhizophydiales</taxon>
        <taxon>Rhizophydiales incertae sedis</taxon>
        <taxon>Batrachochytrium</taxon>
    </lineage>
</organism>
<keyword evidence="9 12" id="KW-0408">Iron</keyword>
<keyword evidence="6 12" id="KW-0274">FAD</keyword>
<evidence type="ECO:0000256" key="2">
    <source>
        <dbReference type="ARBA" id="ARBA00002819"/>
    </source>
</evidence>
<keyword evidence="16" id="KW-1185">Reference proteome</keyword>
<evidence type="ECO:0000256" key="6">
    <source>
        <dbReference type="ARBA" id="ARBA00022827"/>
    </source>
</evidence>
<dbReference type="SUPFAM" id="SSF54862">
    <property type="entry name" value="4Fe-4S ferredoxins"/>
    <property type="match status" value="1"/>
</dbReference>
<dbReference type="SUPFAM" id="SSF51905">
    <property type="entry name" value="FAD/NAD(P)-binding domain"/>
    <property type="match status" value="1"/>
</dbReference>
<evidence type="ECO:0000256" key="4">
    <source>
        <dbReference type="ARBA" id="ARBA00022630"/>
    </source>
</evidence>
<proteinExistence type="predicted"/>
<feature type="chain" id="PRO_5045710882" description="Electron transfer flavoprotein-ubiquinone oxidoreductase" evidence="13">
    <location>
        <begin position="22"/>
        <end position="675"/>
    </location>
</feature>
<evidence type="ECO:0000256" key="3">
    <source>
        <dbReference type="ARBA" id="ARBA00022448"/>
    </source>
</evidence>
<reference evidence="15 16" key="1">
    <citation type="submission" date="2021-02" db="EMBL/GenBank/DDBJ databases">
        <title>Variation within the Batrachochytrium salamandrivorans European outbreak.</title>
        <authorList>
            <person name="Kelly M."/>
            <person name="Pasmans F."/>
            <person name="Shea T.P."/>
            <person name="Munoz J.F."/>
            <person name="Carranza S."/>
            <person name="Cuomo C.A."/>
            <person name="Martel A."/>
        </authorList>
    </citation>
    <scope>NUCLEOTIDE SEQUENCE [LARGE SCALE GENOMIC DNA]</scope>
    <source>
        <strain evidence="15 16">AMFP18/2</strain>
    </source>
</reference>
<dbReference type="EMBL" id="JAFCIX010000328">
    <property type="protein sequence ID" value="KAH6594838.1"/>
    <property type="molecule type" value="Genomic_DNA"/>
</dbReference>
<dbReference type="Proteomes" id="UP001648503">
    <property type="component" value="Unassembled WGS sequence"/>
</dbReference>
<evidence type="ECO:0000256" key="11">
    <source>
        <dbReference type="ARBA" id="ARBA00023075"/>
    </source>
</evidence>
<evidence type="ECO:0000256" key="9">
    <source>
        <dbReference type="ARBA" id="ARBA00023004"/>
    </source>
</evidence>
<dbReference type="PROSITE" id="PS51379">
    <property type="entry name" value="4FE4S_FER_2"/>
    <property type="match status" value="1"/>
</dbReference>
<keyword evidence="13" id="KW-0732">Signal</keyword>
<dbReference type="InterPro" id="IPR049398">
    <property type="entry name" value="ETF-QO/FixC_UQ-bd"/>
</dbReference>
<dbReference type="Pfam" id="PF21162">
    <property type="entry name" value="ETFQO_UQ-bd"/>
    <property type="match status" value="1"/>
</dbReference>
<feature type="domain" description="4Fe-4S ferredoxin-type" evidence="14">
    <location>
        <begin position="635"/>
        <end position="664"/>
    </location>
</feature>
<dbReference type="Pfam" id="PF05187">
    <property type="entry name" value="Fer4_ETF_QO"/>
    <property type="match status" value="1"/>
</dbReference>
<keyword evidence="8 12" id="KW-0560">Oxidoreductase</keyword>
<keyword evidence="4 12" id="KW-0285">Flavoprotein</keyword>
<dbReference type="EC" id="1.5.5.1" evidence="12"/>
<evidence type="ECO:0000256" key="13">
    <source>
        <dbReference type="SAM" id="SignalP"/>
    </source>
</evidence>
<evidence type="ECO:0000256" key="10">
    <source>
        <dbReference type="ARBA" id="ARBA00023014"/>
    </source>
</evidence>
<evidence type="ECO:0000256" key="8">
    <source>
        <dbReference type="ARBA" id="ARBA00023002"/>
    </source>
</evidence>
<keyword evidence="3 12" id="KW-0813">Transport</keyword>
<sequence length="675" mass="73905">MGFTTRSCWALVLGLSRRTSATIGLNRSAAYTTSSAGTSYSCSRHTTYTSNPFQTPKSIRSSVTPSIIISNNFIAAGSIRPCIRSTHCSYHSTACLSQAMVAPDDMDQETRDILSGERFCEEVDVCIVGGGPAGLAAAIKIRQRALAAGKDTRVLVVEKGSEIGAHILSGAVLEPRALNELIPDWKAKGAPLNTPATKDKMYLLTKSTAIPIPHPPQMSNHGNYIVSLNNFVRWLGEQADELGVEIYPSFAASEILYNEDGSVKGIATNDVGIGRDGLPKDNFERGMEIHAKMTLFAEGCHGSLTKKLIEKFDLRKDSQAQTYGLGIKEVWEIDPSKHDPGLVLHSIGWPMDYKTYGGAFMYHLENNLCAIGYVVSLDYANPTLSPYREFQRYKHHPLISKYLEGGKVLSYGARALNEGGFQSIPTLVVPGGALIGCTAGFLNVPKIKGTHTAMKSGMLAGDAAFDAVERIKEESESVDAVPKPIVLSEYVKTLKESWVWKELYEVRNVRPSFHSLLGMWGGVLYSGIDTILLKGRVPWTFDHPTRPDYASLQPLKDVTPIVYPKPDGVLSFDLLESVSRTGTSHEENQPVHLRLKQGDALQLEHNFPIYGGPEQKFCPAGVYEYLDDEANPGKKRFQINASNCIHCKTCDIKDPSQNIDWSVPEGGGGPKYVNT</sequence>
<dbReference type="InterPro" id="IPR017896">
    <property type="entry name" value="4Fe4S_Fe-S-bd"/>
</dbReference>
<dbReference type="Gene3D" id="3.30.9.90">
    <property type="match status" value="1"/>
</dbReference>
<comment type="caution">
    <text evidence="15">The sequence shown here is derived from an EMBL/GenBank/DDBJ whole genome shotgun (WGS) entry which is preliminary data.</text>
</comment>
<comment type="cofactor">
    <cofactor evidence="1 12">
        <name>FAD</name>
        <dbReference type="ChEBI" id="CHEBI:57692"/>
    </cofactor>
</comment>
<keyword evidence="10 12" id="KW-0411">Iron-sulfur</keyword>
<dbReference type="Pfam" id="PF13450">
    <property type="entry name" value="NAD_binding_8"/>
    <property type="match status" value="1"/>
</dbReference>
<keyword evidence="11 12" id="KW-0830">Ubiquinone</keyword>
<evidence type="ECO:0000256" key="1">
    <source>
        <dbReference type="ARBA" id="ARBA00001974"/>
    </source>
</evidence>
<dbReference type="InterPro" id="IPR040156">
    <property type="entry name" value="ETF-QO"/>
</dbReference>
<comment type="catalytic activity">
    <reaction evidence="12">
        <text>a ubiquinone + reduced [electron-transfer flavoprotein] = a ubiquinol + oxidized [electron-transfer flavoprotein] + H(+)</text>
        <dbReference type="Rhea" id="RHEA:24052"/>
        <dbReference type="Rhea" id="RHEA-COMP:9565"/>
        <dbReference type="Rhea" id="RHEA-COMP:9566"/>
        <dbReference type="Rhea" id="RHEA-COMP:10685"/>
        <dbReference type="Rhea" id="RHEA-COMP:10686"/>
        <dbReference type="ChEBI" id="CHEBI:15378"/>
        <dbReference type="ChEBI" id="CHEBI:16389"/>
        <dbReference type="ChEBI" id="CHEBI:17976"/>
        <dbReference type="ChEBI" id="CHEBI:57692"/>
        <dbReference type="ChEBI" id="CHEBI:58307"/>
        <dbReference type="EC" id="1.5.5.1"/>
    </reaction>
</comment>
<evidence type="ECO:0000259" key="14">
    <source>
        <dbReference type="PROSITE" id="PS51379"/>
    </source>
</evidence>
<protein>
    <recommendedName>
        <fullName evidence="12">Electron transfer flavoprotein-ubiquinone oxidoreductase</fullName>
        <shortName evidence="12">ETF-QO</shortName>
        <ecNumber evidence="12">1.5.5.1</ecNumber>
    </recommendedName>
</protein>
<accession>A0ABQ8FAD8</accession>
<keyword evidence="7 12" id="KW-0249">Electron transport</keyword>
<evidence type="ECO:0000313" key="16">
    <source>
        <dbReference type="Proteomes" id="UP001648503"/>
    </source>
</evidence>
<dbReference type="InterPro" id="IPR036188">
    <property type="entry name" value="FAD/NAD-bd_sf"/>
</dbReference>
<feature type="signal peptide" evidence="13">
    <location>
        <begin position="1"/>
        <end position="21"/>
    </location>
</feature>
<evidence type="ECO:0000256" key="5">
    <source>
        <dbReference type="ARBA" id="ARBA00022723"/>
    </source>
</evidence>
<dbReference type="Gene3D" id="3.50.50.60">
    <property type="entry name" value="FAD/NAD(P)-binding domain"/>
    <property type="match status" value="1"/>
</dbReference>
<comment type="cofactor">
    <cofactor evidence="12">
        <name>[4Fe-4S] cluster</name>
        <dbReference type="ChEBI" id="CHEBI:49883"/>
    </cofactor>
    <text evidence="12">Binds 1 [4Fe-4S] cluster.</text>
</comment>
<name>A0ABQ8FAD8_9FUNG</name>
<evidence type="ECO:0000256" key="7">
    <source>
        <dbReference type="ARBA" id="ARBA00022982"/>
    </source>
</evidence>
<dbReference type="PANTHER" id="PTHR10617:SF107">
    <property type="entry name" value="ELECTRON TRANSFER FLAVOPROTEIN-UBIQUINONE OXIDOREDUCTASE, MITOCHONDRIAL"/>
    <property type="match status" value="1"/>
</dbReference>
<gene>
    <name evidence="15" type="ORF">BASA50_006312</name>
</gene>
<evidence type="ECO:0000313" key="15">
    <source>
        <dbReference type="EMBL" id="KAH6594838.1"/>
    </source>
</evidence>